<evidence type="ECO:0000313" key="12">
    <source>
        <dbReference type="Proteomes" id="UP000811609"/>
    </source>
</evidence>
<gene>
    <name evidence="11" type="ORF">CIPAW_05G213400</name>
</gene>
<keyword evidence="6" id="KW-0520">NAD</keyword>
<dbReference type="GO" id="GO:0005829">
    <property type="term" value="C:cytosol"/>
    <property type="evidence" value="ECO:0007669"/>
    <property type="project" value="TreeGrafter"/>
</dbReference>
<comment type="caution">
    <text evidence="11">The sequence shown here is derived from an EMBL/GenBank/DDBJ whole genome shotgun (WGS) entry which is preliminary data.</text>
</comment>
<dbReference type="PANTHER" id="PTHR43880:SF38">
    <property type="entry name" value="ALCOHOL DEHYDROGENASE-RELATED"/>
    <property type="match status" value="1"/>
</dbReference>
<evidence type="ECO:0000313" key="11">
    <source>
        <dbReference type="EMBL" id="KAG6655405.1"/>
    </source>
</evidence>
<sequence length="406" mass="43513">MSKLSDSKVITCKAVVCWGIGEALKLEEIKIEPPKSTEVRVKILYASVCHTDLLYTDGFPAPAFPRVLGHEGVGVVESVGEEVTDVKAGDFVIPTYVAQCEDCENCVSGKTNLCLKYPIPLSGLMTDGTSRMSARGQRLYHTISCSTWSEYMVVDAIYVLKIDPSIIDLPHASFLSCGFSTGFGAAWKEAGVERGSSVAVLGLGAVGLGAVEGASKQGAARIIGIDKNERKRTKGKAFGMTDFLNPDKYDHKSISQLVKELTDGTGVDYCFECTGAPPLINESLLAIKMGKGQAIVIGAGNYPTVKISSQPLLLGGTLKGSIFGGLKAKTDLPVIIDKCKNKVGSSILATIKQNQAHTKYQANNIAASDHEIQLDELLSHEISLEDADKVFDLMKHPDCVKILIKL</sequence>
<dbReference type="InterPro" id="IPR013154">
    <property type="entry name" value="ADH-like_N"/>
</dbReference>
<name>A0A8T1QLX1_CARIL</name>
<comment type="similarity">
    <text evidence="7">Belongs to the zinc-containing alcohol dehydrogenase family. Class-IV subfamily.</text>
</comment>
<dbReference type="EMBL" id="CM031813">
    <property type="protein sequence ID" value="KAG6655405.1"/>
    <property type="molecule type" value="Genomic_DNA"/>
</dbReference>
<protein>
    <submittedName>
        <fullName evidence="11">Uncharacterized protein</fullName>
    </submittedName>
</protein>
<dbReference type="PANTHER" id="PTHR43880">
    <property type="entry name" value="ALCOHOL DEHYDROGENASE"/>
    <property type="match status" value="1"/>
</dbReference>
<keyword evidence="4 8" id="KW-0862">Zinc</keyword>
<dbReference type="InterPro" id="IPR002328">
    <property type="entry name" value="ADH_Zn_CS"/>
</dbReference>
<dbReference type="CDD" id="cd08277">
    <property type="entry name" value="liver_alcohol_DH_like"/>
    <property type="match status" value="1"/>
</dbReference>
<dbReference type="FunFam" id="3.40.50.720:FF:000003">
    <property type="entry name" value="S-(hydroxymethyl)glutathione dehydrogenase"/>
    <property type="match status" value="1"/>
</dbReference>
<evidence type="ECO:0000256" key="4">
    <source>
        <dbReference type="ARBA" id="ARBA00022833"/>
    </source>
</evidence>
<dbReference type="GO" id="GO:0008270">
    <property type="term" value="F:zinc ion binding"/>
    <property type="evidence" value="ECO:0007669"/>
    <property type="project" value="InterPro"/>
</dbReference>
<comment type="subunit">
    <text evidence="2">Homodimer.</text>
</comment>
<feature type="domain" description="Alcohol dehydrogenase-like N-terminal" evidence="10">
    <location>
        <begin position="36"/>
        <end position="162"/>
    </location>
</feature>
<keyword evidence="5" id="KW-0560">Oxidoreductase</keyword>
<evidence type="ECO:0000259" key="9">
    <source>
        <dbReference type="Pfam" id="PF00107"/>
    </source>
</evidence>
<evidence type="ECO:0000256" key="5">
    <source>
        <dbReference type="ARBA" id="ARBA00023002"/>
    </source>
</evidence>
<evidence type="ECO:0000256" key="8">
    <source>
        <dbReference type="RuleBase" id="RU361277"/>
    </source>
</evidence>
<reference evidence="11" key="1">
    <citation type="submission" date="2020-12" db="EMBL/GenBank/DDBJ databases">
        <title>WGS assembly of Carya illinoinensis cv. Pawnee.</title>
        <authorList>
            <person name="Platts A."/>
            <person name="Shu S."/>
            <person name="Wright S."/>
            <person name="Barry K."/>
            <person name="Edger P."/>
            <person name="Pires J.C."/>
            <person name="Schmutz J."/>
        </authorList>
    </citation>
    <scope>NUCLEOTIDE SEQUENCE</scope>
    <source>
        <tissue evidence="11">Leaf</tissue>
    </source>
</reference>
<evidence type="ECO:0000256" key="2">
    <source>
        <dbReference type="ARBA" id="ARBA00011738"/>
    </source>
</evidence>
<dbReference type="InterPro" id="IPR013149">
    <property type="entry name" value="ADH-like_C"/>
</dbReference>
<keyword evidence="12" id="KW-1185">Reference proteome</keyword>
<dbReference type="GO" id="GO:0051903">
    <property type="term" value="F:S-(hydroxymethyl)glutathione dehydrogenase [NAD(P)+] activity"/>
    <property type="evidence" value="ECO:0007669"/>
    <property type="project" value="TreeGrafter"/>
</dbReference>
<evidence type="ECO:0000256" key="3">
    <source>
        <dbReference type="ARBA" id="ARBA00022723"/>
    </source>
</evidence>
<dbReference type="FunFam" id="3.90.180.10:FF:000067">
    <property type="entry name" value="alcohol dehydrogenase 1-like isoform X1"/>
    <property type="match status" value="1"/>
</dbReference>
<proteinExistence type="inferred from homology"/>
<dbReference type="Pfam" id="PF08240">
    <property type="entry name" value="ADH_N"/>
    <property type="match status" value="1"/>
</dbReference>
<dbReference type="PROSITE" id="PS00059">
    <property type="entry name" value="ADH_ZINC"/>
    <property type="match status" value="1"/>
</dbReference>
<dbReference type="Proteomes" id="UP000811609">
    <property type="component" value="Chromosome 5"/>
</dbReference>
<dbReference type="GO" id="GO:0046294">
    <property type="term" value="P:formaldehyde catabolic process"/>
    <property type="evidence" value="ECO:0007669"/>
    <property type="project" value="TreeGrafter"/>
</dbReference>
<organism evidence="11 12">
    <name type="scientific">Carya illinoinensis</name>
    <name type="common">Pecan</name>
    <dbReference type="NCBI Taxonomy" id="32201"/>
    <lineage>
        <taxon>Eukaryota</taxon>
        <taxon>Viridiplantae</taxon>
        <taxon>Streptophyta</taxon>
        <taxon>Embryophyta</taxon>
        <taxon>Tracheophyta</taxon>
        <taxon>Spermatophyta</taxon>
        <taxon>Magnoliopsida</taxon>
        <taxon>eudicotyledons</taxon>
        <taxon>Gunneridae</taxon>
        <taxon>Pentapetalae</taxon>
        <taxon>rosids</taxon>
        <taxon>fabids</taxon>
        <taxon>Fagales</taxon>
        <taxon>Juglandaceae</taxon>
        <taxon>Carya</taxon>
    </lineage>
</organism>
<evidence type="ECO:0000259" key="10">
    <source>
        <dbReference type="Pfam" id="PF08240"/>
    </source>
</evidence>
<dbReference type="AlphaFoldDB" id="A0A8T1QLX1"/>
<evidence type="ECO:0000256" key="1">
    <source>
        <dbReference type="ARBA" id="ARBA00001947"/>
    </source>
</evidence>
<dbReference type="Pfam" id="PF00107">
    <property type="entry name" value="ADH_zinc_N"/>
    <property type="match status" value="1"/>
</dbReference>
<accession>A0A8T1QLX1</accession>
<comment type="cofactor">
    <cofactor evidence="1 8">
        <name>Zn(2+)</name>
        <dbReference type="ChEBI" id="CHEBI:29105"/>
    </cofactor>
</comment>
<feature type="domain" description="Alcohol dehydrogenase-like C-terminal" evidence="9">
    <location>
        <begin position="205"/>
        <end position="332"/>
    </location>
</feature>
<keyword evidence="3 8" id="KW-0479">Metal-binding</keyword>
<evidence type="ECO:0000256" key="7">
    <source>
        <dbReference type="ARBA" id="ARBA00060764"/>
    </source>
</evidence>
<evidence type="ECO:0000256" key="6">
    <source>
        <dbReference type="ARBA" id="ARBA00023027"/>
    </source>
</evidence>